<organism evidence="1">
    <name type="scientific">viral metagenome</name>
    <dbReference type="NCBI Taxonomy" id="1070528"/>
    <lineage>
        <taxon>unclassified sequences</taxon>
        <taxon>metagenomes</taxon>
        <taxon>organismal metagenomes</taxon>
    </lineage>
</organism>
<dbReference type="EMBL" id="MN739535">
    <property type="protein sequence ID" value="QHT11651.1"/>
    <property type="molecule type" value="Genomic_DNA"/>
</dbReference>
<name>A0A6C0D526_9ZZZZ</name>
<sequence>MECVLCKKYKQPLFCLNKNLLCINHSKLLYNTQLIFIQKIYRGYKVRKYLKQIFNRLPRDLQIHILSFNNKSTKNDEINRINKYLHKITYKINNFSNIKSHIITIKELENILAFILKHNKVIDCKWKNYYHYYFKNICYIFLLIQNSDTIPTHITYIPSYISISIFNSLNFQPNIANDDVYTKVNDLLQPIAVFLNS</sequence>
<protein>
    <submittedName>
        <fullName evidence="1">Uncharacterized protein</fullName>
    </submittedName>
</protein>
<reference evidence="1" key="1">
    <citation type="journal article" date="2020" name="Nature">
        <title>Giant virus diversity and host interactions through global metagenomics.</title>
        <authorList>
            <person name="Schulz F."/>
            <person name="Roux S."/>
            <person name="Paez-Espino D."/>
            <person name="Jungbluth S."/>
            <person name="Walsh D.A."/>
            <person name="Denef V.J."/>
            <person name="McMahon K.D."/>
            <person name="Konstantinidis K.T."/>
            <person name="Eloe-Fadrosh E.A."/>
            <person name="Kyrpides N.C."/>
            <person name="Woyke T."/>
        </authorList>
    </citation>
    <scope>NUCLEOTIDE SEQUENCE</scope>
    <source>
        <strain evidence="1">GVMAG-M-3300023174-116</strain>
    </source>
</reference>
<accession>A0A6C0D526</accession>
<dbReference type="CDD" id="cd23767">
    <property type="entry name" value="IQCD"/>
    <property type="match status" value="1"/>
</dbReference>
<dbReference type="PROSITE" id="PS50096">
    <property type="entry name" value="IQ"/>
    <property type="match status" value="1"/>
</dbReference>
<dbReference type="AlphaFoldDB" id="A0A6C0D526"/>
<proteinExistence type="predicted"/>
<evidence type="ECO:0000313" key="1">
    <source>
        <dbReference type="EMBL" id="QHT11651.1"/>
    </source>
</evidence>